<dbReference type="Gene3D" id="3.30.1450.10">
    <property type="match status" value="1"/>
</dbReference>
<evidence type="ECO:0000313" key="4">
    <source>
        <dbReference type="EMBL" id="WPX96395.1"/>
    </source>
</evidence>
<organism evidence="4 5">
    <name type="scientific">Candidatus Bandiella euplotis</name>
    <dbReference type="NCBI Taxonomy" id="1664265"/>
    <lineage>
        <taxon>Bacteria</taxon>
        <taxon>Pseudomonadati</taxon>
        <taxon>Pseudomonadota</taxon>
        <taxon>Alphaproteobacteria</taxon>
        <taxon>Rickettsiales</taxon>
        <taxon>Candidatus Midichloriaceae</taxon>
        <taxon>Candidatus Bandiella</taxon>
    </lineage>
</organism>
<proteinExistence type="predicted"/>
<reference evidence="4 5" key="1">
    <citation type="submission" date="2022-11" db="EMBL/GenBank/DDBJ databases">
        <title>Host association and intracellularity evolved multiple times independently in the Rickettsiales.</title>
        <authorList>
            <person name="Castelli M."/>
            <person name="Nardi T."/>
            <person name="Gammuto L."/>
            <person name="Bellinzona G."/>
            <person name="Sabaneyeva E."/>
            <person name="Potekhin A."/>
            <person name="Serra V."/>
            <person name="Petroni G."/>
            <person name="Sassera D."/>
        </authorList>
    </citation>
    <scope>NUCLEOTIDE SEQUENCE [LARGE SCALE GENOMIC DNA]</scope>
    <source>
        <strain evidence="4 5">NDG2</strain>
    </source>
</reference>
<keyword evidence="5" id="KW-1185">Reference proteome</keyword>
<dbReference type="InterPro" id="IPR037873">
    <property type="entry name" value="BamE-like"/>
</dbReference>
<dbReference type="Proteomes" id="UP001327219">
    <property type="component" value="Chromosome"/>
</dbReference>
<gene>
    <name evidence="4" type="ORF">Bandiella_00506</name>
</gene>
<feature type="domain" description="Outer membrane protein assembly factor BamE" evidence="3">
    <location>
        <begin position="67"/>
        <end position="142"/>
    </location>
</feature>
<dbReference type="Pfam" id="PF04355">
    <property type="entry name" value="BamE"/>
    <property type="match status" value="1"/>
</dbReference>
<protein>
    <submittedName>
        <fullName evidence="4">Outer membrane protein assembly factor BamE</fullName>
    </submittedName>
</protein>
<evidence type="ECO:0000256" key="1">
    <source>
        <dbReference type="ARBA" id="ARBA00022729"/>
    </source>
</evidence>
<dbReference type="InterPro" id="IPR007450">
    <property type="entry name" value="BamE_dom"/>
</dbReference>
<dbReference type="EMBL" id="CP110820">
    <property type="protein sequence ID" value="WPX96395.1"/>
    <property type="molecule type" value="Genomic_DNA"/>
</dbReference>
<sequence>MNNTRDKNKLEKLSEALKNNLKRRKVNAQKTKDNTVSKKATRQLKTALCFFMVLFLVSCVKKLEKTGYLLQKHKLELVKINKTSEQELIHILGEPTTKSSFGTKTYYYMERQSEQMAFFAPKLKEQQVVAIEFNPRNIISNITIYTKDDAKVLSYDGTKENFEGNKIGALEQMVGNFGKFNSQAQKGAK</sequence>
<keyword evidence="1" id="KW-0732">Signal</keyword>
<dbReference type="RefSeq" id="WP_323733209.1">
    <property type="nucleotide sequence ID" value="NZ_CP110820.1"/>
</dbReference>
<evidence type="ECO:0000259" key="3">
    <source>
        <dbReference type="Pfam" id="PF04355"/>
    </source>
</evidence>
<evidence type="ECO:0000313" key="5">
    <source>
        <dbReference type="Proteomes" id="UP001327219"/>
    </source>
</evidence>
<accession>A0ABZ0UQT6</accession>
<evidence type="ECO:0000256" key="2">
    <source>
        <dbReference type="ARBA" id="ARBA00023136"/>
    </source>
</evidence>
<keyword evidence="2" id="KW-0472">Membrane</keyword>
<name>A0ABZ0UQT6_9RICK</name>